<dbReference type="GO" id="GO:0005975">
    <property type="term" value="P:carbohydrate metabolic process"/>
    <property type="evidence" value="ECO:0007669"/>
    <property type="project" value="InterPro"/>
</dbReference>
<evidence type="ECO:0000256" key="1">
    <source>
        <dbReference type="SAM" id="Phobius"/>
    </source>
</evidence>
<feature type="transmembrane region" description="Helical" evidence="1">
    <location>
        <begin position="12"/>
        <end position="30"/>
    </location>
</feature>
<gene>
    <name evidence="2" type="ORF">FYJ83_16345</name>
</gene>
<dbReference type="PANTHER" id="PTHR30105">
    <property type="entry name" value="UNCHARACTERIZED YIBQ-RELATED"/>
    <property type="match status" value="1"/>
</dbReference>
<accession>A0A6N7Y2F9</accession>
<keyword evidence="3" id="KW-1185">Reference proteome</keyword>
<protein>
    <submittedName>
        <fullName evidence="2">Divergent polysaccharide deacetylase family protein</fullName>
    </submittedName>
</protein>
<evidence type="ECO:0000313" key="3">
    <source>
        <dbReference type="Proteomes" id="UP000469523"/>
    </source>
</evidence>
<dbReference type="EMBL" id="VUNQ01000052">
    <property type="protein sequence ID" value="MSU03034.1"/>
    <property type="molecule type" value="Genomic_DNA"/>
</dbReference>
<dbReference type="Proteomes" id="UP000469523">
    <property type="component" value="Unassembled WGS sequence"/>
</dbReference>
<dbReference type="CDD" id="cd10936">
    <property type="entry name" value="CE4_DAC2"/>
    <property type="match status" value="1"/>
</dbReference>
<evidence type="ECO:0000313" key="2">
    <source>
        <dbReference type="EMBL" id="MSU03034.1"/>
    </source>
</evidence>
<dbReference type="SUPFAM" id="SSF88713">
    <property type="entry name" value="Glycoside hydrolase/deacetylase"/>
    <property type="match status" value="1"/>
</dbReference>
<dbReference type="PANTHER" id="PTHR30105:SF2">
    <property type="entry name" value="DIVERGENT POLYSACCHARIDE DEACETYLASE SUPERFAMILY"/>
    <property type="match status" value="1"/>
</dbReference>
<dbReference type="Gene3D" id="3.20.20.370">
    <property type="entry name" value="Glycoside hydrolase/deacetylase"/>
    <property type="match status" value="1"/>
</dbReference>
<keyword evidence="1" id="KW-1133">Transmembrane helix</keyword>
<dbReference type="Pfam" id="PF04748">
    <property type="entry name" value="Polysacc_deac_2"/>
    <property type="match status" value="1"/>
</dbReference>
<dbReference type="RefSeq" id="WP_154442433.1">
    <property type="nucleotide sequence ID" value="NZ_JAHLPJ010000001.1"/>
</dbReference>
<dbReference type="InterPro" id="IPR006837">
    <property type="entry name" value="Divergent_DAC"/>
</dbReference>
<dbReference type="AlphaFoldDB" id="A0A6N7Y2F9"/>
<sequence>MIIILNKKTINFIILALIIIFLFIFKFAFFEKAVPTSTTPSGYIALVIDDFGNNGEGIDELTKLNIPITAAVMPFLEYTEIDAKKAYDANMEIILHLPMEPEKGDPKWLGPRAIRSNLCDYEIREIINDALDQLQWAKGINNHMGSKIMKDKIIMKEILNVVKERNLYFLNSRTDETNVAADLSKELEVVYFQRDVFLDNERNEYSITKAMNQLGKIALEKGYAIGIGHVGGQGGKITVDTIEKMSKKLEEEGIKFIYLSQIEELFLRKSK</sequence>
<keyword evidence="1" id="KW-0472">Membrane</keyword>
<proteinExistence type="predicted"/>
<dbReference type="InterPro" id="IPR011330">
    <property type="entry name" value="Glyco_hydro/deAcase_b/a-brl"/>
</dbReference>
<reference evidence="2 3" key="1">
    <citation type="submission" date="2019-09" db="EMBL/GenBank/DDBJ databases">
        <title>In-depth cultivation of the pig gut microbiome towards novel bacterial diversity and tailored functional studies.</title>
        <authorList>
            <person name="Wylensek D."/>
            <person name="Hitch T.C.A."/>
            <person name="Clavel T."/>
        </authorList>
    </citation>
    <scope>NUCLEOTIDE SEQUENCE [LARGE SCALE GENOMIC DNA]</scope>
    <source>
        <strain evidence="2 3">WCA3-693-APC-4?</strain>
    </source>
</reference>
<comment type="caution">
    <text evidence="2">The sequence shown here is derived from an EMBL/GenBank/DDBJ whole genome shotgun (WGS) entry which is preliminary data.</text>
</comment>
<keyword evidence="1" id="KW-0812">Transmembrane</keyword>
<name>A0A6N7Y2F9_9FIRM</name>
<organism evidence="2 3">
    <name type="scientific">Tissierella pigra</name>
    <dbReference type="NCBI Taxonomy" id="2607614"/>
    <lineage>
        <taxon>Bacteria</taxon>
        <taxon>Bacillati</taxon>
        <taxon>Bacillota</taxon>
        <taxon>Tissierellia</taxon>
        <taxon>Tissierellales</taxon>
        <taxon>Tissierellaceae</taxon>
        <taxon>Tissierella</taxon>
    </lineage>
</organism>